<reference evidence="5" key="1">
    <citation type="submission" date="2021-10" db="EMBL/GenBank/DDBJ databases">
        <title>Tropical sea cucumber genome reveals ecological adaptation and Cuvierian tubules defense mechanism.</title>
        <authorList>
            <person name="Chen T."/>
        </authorList>
    </citation>
    <scope>NUCLEOTIDE SEQUENCE</scope>
    <source>
        <strain evidence="5">Nanhai2018</strain>
        <tissue evidence="5">Muscle</tissue>
    </source>
</reference>
<evidence type="ECO:0000313" key="5">
    <source>
        <dbReference type="EMBL" id="KAJ8045476.1"/>
    </source>
</evidence>
<accession>A0A9Q1CHM9</accession>
<dbReference type="OrthoDB" id="10252017at2759"/>
<keyword evidence="3" id="KW-0472">Membrane</keyword>
<feature type="transmembrane region" description="Helical" evidence="3">
    <location>
        <begin position="6"/>
        <end position="23"/>
    </location>
</feature>
<gene>
    <name evidence="5" type="ORF">HOLleu_08494</name>
</gene>
<evidence type="ECO:0000313" key="6">
    <source>
        <dbReference type="Proteomes" id="UP001152320"/>
    </source>
</evidence>
<dbReference type="AlphaFoldDB" id="A0A9Q1CHM9"/>
<evidence type="ECO:0000256" key="1">
    <source>
        <dbReference type="ARBA" id="ARBA00022536"/>
    </source>
</evidence>
<evidence type="ECO:0000256" key="3">
    <source>
        <dbReference type="SAM" id="Phobius"/>
    </source>
</evidence>
<feature type="region of interest" description="Disordered" evidence="2">
    <location>
        <begin position="295"/>
        <end position="324"/>
    </location>
</feature>
<evidence type="ECO:0000259" key="4">
    <source>
        <dbReference type="PROSITE" id="PS00022"/>
    </source>
</evidence>
<keyword evidence="6" id="KW-1185">Reference proteome</keyword>
<organism evidence="5 6">
    <name type="scientific">Holothuria leucospilota</name>
    <name type="common">Black long sea cucumber</name>
    <name type="synonym">Mertensiothuria leucospilota</name>
    <dbReference type="NCBI Taxonomy" id="206669"/>
    <lineage>
        <taxon>Eukaryota</taxon>
        <taxon>Metazoa</taxon>
        <taxon>Echinodermata</taxon>
        <taxon>Eleutherozoa</taxon>
        <taxon>Echinozoa</taxon>
        <taxon>Holothuroidea</taxon>
        <taxon>Aspidochirotacea</taxon>
        <taxon>Aspidochirotida</taxon>
        <taxon>Holothuriidae</taxon>
        <taxon>Holothuria</taxon>
    </lineage>
</organism>
<dbReference type="PANTHER" id="PTHR24043">
    <property type="entry name" value="SCAVENGER RECEPTOR CLASS F"/>
    <property type="match status" value="1"/>
</dbReference>
<evidence type="ECO:0000256" key="2">
    <source>
        <dbReference type="SAM" id="MobiDB-lite"/>
    </source>
</evidence>
<dbReference type="Gene3D" id="2.170.300.10">
    <property type="entry name" value="Tie2 ligand-binding domain superfamily"/>
    <property type="match status" value="2"/>
</dbReference>
<feature type="domain" description="EGF-like" evidence="4">
    <location>
        <begin position="129"/>
        <end position="140"/>
    </location>
</feature>
<name>A0A9Q1CHM9_HOLLE</name>
<comment type="caution">
    <text evidence="5">The sequence shown here is derived from an EMBL/GenBank/DDBJ whole genome shotgun (WGS) entry which is preliminary data.</text>
</comment>
<dbReference type="PROSITE" id="PS00022">
    <property type="entry name" value="EGF_1"/>
    <property type="match status" value="1"/>
</dbReference>
<keyword evidence="3" id="KW-1133">Transmembrane helix</keyword>
<keyword evidence="3" id="KW-0812">Transmembrane</keyword>
<dbReference type="GO" id="GO:0005044">
    <property type="term" value="F:scavenger receptor activity"/>
    <property type="evidence" value="ECO:0007669"/>
    <property type="project" value="InterPro"/>
</dbReference>
<dbReference type="EMBL" id="JAIZAY010000003">
    <property type="protein sequence ID" value="KAJ8045476.1"/>
    <property type="molecule type" value="Genomic_DNA"/>
</dbReference>
<proteinExistence type="predicted"/>
<keyword evidence="1" id="KW-0245">EGF-like domain</keyword>
<dbReference type="Proteomes" id="UP001152320">
    <property type="component" value="Chromosome 3"/>
</dbReference>
<dbReference type="PANTHER" id="PTHR24043:SF8">
    <property type="entry name" value="EGF-LIKE DOMAIN-CONTAINING PROTEIN"/>
    <property type="match status" value="1"/>
</dbReference>
<dbReference type="InterPro" id="IPR000742">
    <property type="entry name" value="EGF"/>
</dbReference>
<protein>
    <submittedName>
        <fullName evidence="5">Multiple epidermal growth factor-like domains protein 11</fullName>
    </submittedName>
</protein>
<sequence>MLPSHYLVFLFVGTCSLFVAGLLETGQNVIKKARLVKILDIYPMNWMTDWNCEMDFPIETCQRIRNQRIEIELVYVYTEYLTCSAGWSASSPSASGCTSPCQADSYGENCVFKCSCLYGRNCDPVDGSCDCFDGFTGHDCSTRCLEPCPPDQWGPSCNKSCACPSSERCDVFTGQCPQESKDGDLTTEKGQPPDRTDIIAQTTTRRGGLFRTTEKGNLPDRTDTIAPTTTRRASLFRTTEKGQPPDRTDTITLTTTRRAGDATMDSISIIQIGEKTFATAEPPTRVIDDVKHKKDDVSNQRIDNPCYSPENTTTQPDGNPYRAYPPPVYSTLDPATRSIYMTLHAESPGYASIGQ</sequence>
<dbReference type="InterPro" id="IPR042635">
    <property type="entry name" value="MEGF10/SREC1/2-like"/>
</dbReference>